<dbReference type="EMBL" id="JABCRI010000004">
    <property type="protein sequence ID" value="KAF8406837.1"/>
    <property type="molecule type" value="Genomic_DNA"/>
</dbReference>
<protein>
    <submittedName>
        <fullName evidence="1">Uncharacterized protein</fullName>
    </submittedName>
</protein>
<keyword evidence="2" id="KW-1185">Reference proteome</keyword>
<reference evidence="1 2" key="1">
    <citation type="submission" date="2020-04" db="EMBL/GenBank/DDBJ databases">
        <title>Plant Genome Project.</title>
        <authorList>
            <person name="Zhang R.-G."/>
        </authorList>
    </citation>
    <scope>NUCLEOTIDE SEQUENCE [LARGE SCALE GENOMIC DNA]</scope>
    <source>
        <strain evidence="1">YNK0</strain>
        <tissue evidence="1">Leaf</tissue>
    </source>
</reference>
<proteinExistence type="predicted"/>
<organism evidence="1 2">
    <name type="scientific">Tetracentron sinense</name>
    <name type="common">Spur-leaf</name>
    <dbReference type="NCBI Taxonomy" id="13715"/>
    <lineage>
        <taxon>Eukaryota</taxon>
        <taxon>Viridiplantae</taxon>
        <taxon>Streptophyta</taxon>
        <taxon>Embryophyta</taxon>
        <taxon>Tracheophyta</taxon>
        <taxon>Spermatophyta</taxon>
        <taxon>Magnoliopsida</taxon>
        <taxon>Trochodendrales</taxon>
        <taxon>Trochodendraceae</taxon>
        <taxon>Tetracentron</taxon>
    </lineage>
</organism>
<dbReference type="Proteomes" id="UP000655225">
    <property type="component" value="Unassembled WGS sequence"/>
</dbReference>
<sequence>MQTCSSVFTLLKIQKTANMGHILSFEVRRITFIFGRYLAGPRLFLKRLLKLIEVCSLLLLFENPDALIYPTSLFLCKLTPSPLRKKKKEFCFYIWIT</sequence>
<name>A0A834ZR01_TETSI</name>
<gene>
    <name evidence="1" type="ORF">HHK36_005958</name>
</gene>
<evidence type="ECO:0000313" key="1">
    <source>
        <dbReference type="EMBL" id="KAF8406837.1"/>
    </source>
</evidence>
<dbReference type="AlphaFoldDB" id="A0A834ZR01"/>
<evidence type="ECO:0000313" key="2">
    <source>
        <dbReference type="Proteomes" id="UP000655225"/>
    </source>
</evidence>
<accession>A0A834ZR01</accession>
<comment type="caution">
    <text evidence="1">The sequence shown here is derived from an EMBL/GenBank/DDBJ whole genome shotgun (WGS) entry which is preliminary data.</text>
</comment>